<keyword evidence="1" id="KW-0812">Transmembrane</keyword>
<keyword evidence="1" id="KW-1133">Transmembrane helix</keyword>
<evidence type="ECO:0000256" key="1">
    <source>
        <dbReference type="SAM" id="Phobius"/>
    </source>
</evidence>
<sequence>MTSATVSSGKDQRNVWLGPLAGAAVLAVLFVVATLVRRSSFADEARPVMIGLSSAAAAIITVQGARTAAARRGWPGIIAGGAMIAMGLYTLVHVLR</sequence>
<dbReference type="RefSeq" id="WP_012642387.1">
    <property type="nucleotide sequence ID" value="NC_011961.1"/>
</dbReference>
<keyword evidence="1" id="KW-0472">Membrane</keyword>
<keyword evidence="2" id="KW-0614">Plasmid</keyword>
<evidence type="ECO:0000313" key="2">
    <source>
        <dbReference type="EMBL" id="ACM06400.1"/>
    </source>
</evidence>
<geneLocation type="plasmid" evidence="3">
    <name>Tros</name>
</geneLocation>
<accession>B9L380</accession>
<keyword evidence="3" id="KW-1185">Reference proteome</keyword>
<gene>
    <name evidence="2" type="ordered locus">trd_A0244</name>
</gene>
<dbReference type="EMBL" id="CP001276">
    <property type="protein sequence ID" value="ACM06400.1"/>
    <property type="molecule type" value="Genomic_DNA"/>
</dbReference>
<feature type="transmembrane region" description="Helical" evidence="1">
    <location>
        <begin position="15"/>
        <end position="36"/>
    </location>
</feature>
<dbReference type="eggNOG" id="ENOG5030THR">
    <property type="taxonomic scope" value="Bacteria"/>
</dbReference>
<name>B9L380_THERP</name>
<feature type="transmembrane region" description="Helical" evidence="1">
    <location>
        <begin position="48"/>
        <end position="65"/>
    </location>
</feature>
<dbReference type="Proteomes" id="UP000000447">
    <property type="component" value="Plasmid unnamed"/>
</dbReference>
<dbReference type="HOGENOM" id="CLU_2358755_0_0_0"/>
<proteinExistence type="predicted"/>
<protein>
    <submittedName>
        <fullName evidence="2">Uncharacterized protein</fullName>
    </submittedName>
</protein>
<dbReference type="KEGG" id="tro:trd_A0244"/>
<reference evidence="2 3" key="1">
    <citation type="journal article" date="2009" name="PLoS ONE">
        <title>Complete genome sequence of the aerobic CO-oxidizing thermophile Thermomicrobium roseum.</title>
        <authorList>
            <person name="Wu D."/>
            <person name="Raymond J."/>
            <person name="Wu M."/>
            <person name="Chatterji S."/>
            <person name="Ren Q."/>
            <person name="Graham J.E."/>
            <person name="Bryant D.A."/>
            <person name="Robb F."/>
            <person name="Colman A."/>
            <person name="Tallon L.J."/>
            <person name="Badger J.H."/>
            <person name="Madupu R."/>
            <person name="Ward N.L."/>
            <person name="Eisen J.A."/>
        </authorList>
    </citation>
    <scope>NUCLEOTIDE SEQUENCE [LARGE SCALE GENOMIC DNA]</scope>
    <source>
        <strain evidence="3">ATCC 27502 / DSM 5159 / P-2</strain>
        <plasmid evidence="2">unnamed</plasmid>
    </source>
</reference>
<organism evidence="2 3">
    <name type="scientific">Thermomicrobium roseum (strain ATCC 27502 / DSM 5159 / P-2)</name>
    <dbReference type="NCBI Taxonomy" id="309801"/>
    <lineage>
        <taxon>Bacteria</taxon>
        <taxon>Pseudomonadati</taxon>
        <taxon>Thermomicrobiota</taxon>
        <taxon>Thermomicrobia</taxon>
        <taxon>Thermomicrobiales</taxon>
        <taxon>Thermomicrobiaceae</taxon>
        <taxon>Thermomicrobium</taxon>
    </lineage>
</organism>
<feature type="transmembrane region" description="Helical" evidence="1">
    <location>
        <begin position="77"/>
        <end position="95"/>
    </location>
</feature>
<dbReference type="AlphaFoldDB" id="B9L380"/>
<evidence type="ECO:0000313" key="3">
    <source>
        <dbReference type="Proteomes" id="UP000000447"/>
    </source>
</evidence>